<dbReference type="Pfam" id="PF14281">
    <property type="entry name" value="PDDEXK_4"/>
    <property type="match status" value="1"/>
</dbReference>
<dbReference type="RefSeq" id="WP_115898438.1">
    <property type="nucleotide sequence ID" value="NZ_QUNG01000010.1"/>
</dbReference>
<name>A0A3E0DJ78_9GAMM</name>
<sequence>MNIFQVLSQGKSRLHEPSMSAMLGYLLDSNKDHGLSDSVIRKLLQTIDDERFKEITSSGFIDSQVSLEEPYQLNGKRKDIDIQIILLNNDKKECHRIIIENKIKTGAANPKQLDEYYQAILADEPSIKELTIIFLTPKVSNSQLSAEFNNLELRKKGHGKYWIHWSSGDNCISKILQELLELEVAGKINPINEYMRHTLKAFIRHSSLTTEPSTQKTMRAGEDIGEILEETAITTKSGEYRVVKRDSTQIQVFNIETGDKEVARYILAEYIDENNIGIQHEKYNTRTIGKKFFEWRKQNLTKSFSGRAKSARR</sequence>
<protein>
    <submittedName>
        <fullName evidence="1">PD-(D/E)XK nuclease superfamily protein</fullName>
    </submittedName>
</protein>
<evidence type="ECO:0000313" key="1">
    <source>
        <dbReference type="EMBL" id="REG82153.1"/>
    </source>
</evidence>
<dbReference type="AlphaFoldDB" id="A0A3E0DJ78"/>
<dbReference type="OrthoDB" id="1453311at2"/>
<dbReference type="EMBL" id="QUNG01000010">
    <property type="protein sequence ID" value="REG82153.1"/>
    <property type="molecule type" value="Genomic_DNA"/>
</dbReference>
<proteinExistence type="predicted"/>
<gene>
    <name evidence="1" type="ORF">DFP81_11040</name>
</gene>
<reference evidence="1 2" key="1">
    <citation type="submission" date="2018-08" db="EMBL/GenBank/DDBJ databases">
        <title>Genomic Encyclopedia of Type Strains, Phase III (KMG-III): the genomes of soil and plant-associated and newly described type strains.</title>
        <authorList>
            <person name="Whitman W."/>
        </authorList>
    </citation>
    <scope>NUCLEOTIDE SEQUENCE [LARGE SCALE GENOMIC DNA]</scope>
    <source>
        <strain evidence="1 2">CECT 7375</strain>
    </source>
</reference>
<comment type="caution">
    <text evidence="1">The sequence shown here is derived from an EMBL/GenBank/DDBJ whole genome shotgun (WGS) entry which is preliminary data.</text>
</comment>
<dbReference type="InterPro" id="IPR029470">
    <property type="entry name" value="PDDEXK_4"/>
</dbReference>
<evidence type="ECO:0000313" key="2">
    <source>
        <dbReference type="Proteomes" id="UP000256542"/>
    </source>
</evidence>
<organism evidence="1 2">
    <name type="scientific">Marinomonas pollencensis</name>
    <dbReference type="NCBI Taxonomy" id="491954"/>
    <lineage>
        <taxon>Bacteria</taxon>
        <taxon>Pseudomonadati</taxon>
        <taxon>Pseudomonadota</taxon>
        <taxon>Gammaproteobacteria</taxon>
        <taxon>Oceanospirillales</taxon>
        <taxon>Oceanospirillaceae</taxon>
        <taxon>Marinomonas</taxon>
    </lineage>
</organism>
<accession>A0A3E0DJ78</accession>
<dbReference type="Proteomes" id="UP000256542">
    <property type="component" value="Unassembled WGS sequence"/>
</dbReference>
<keyword evidence="2" id="KW-1185">Reference proteome</keyword>